<evidence type="ECO:0000313" key="3">
    <source>
        <dbReference type="Proteomes" id="UP000310200"/>
    </source>
</evidence>
<evidence type="ECO:0000313" key="2">
    <source>
        <dbReference type="EMBL" id="TGZ46401.1"/>
    </source>
</evidence>
<feature type="region of interest" description="Disordered" evidence="1">
    <location>
        <begin position="1"/>
        <end position="40"/>
    </location>
</feature>
<gene>
    <name evidence="2" type="ORF">DBV15_03661</name>
</gene>
<dbReference type="AlphaFoldDB" id="A0A4S2KAN0"/>
<name>A0A4S2KAN0_9HYME</name>
<accession>A0A4S2KAN0</accession>
<protein>
    <submittedName>
        <fullName evidence="2">Uncharacterized protein</fullName>
    </submittedName>
</protein>
<comment type="caution">
    <text evidence="2">The sequence shown here is derived from an EMBL/GenBank/DDBJ whole genome shotgun (WGS) entry which is preliminary data.</text>
</comment>
<sequence>MPHPVPSGFIPRKGNRRRRRPPTNATPRGGTATSGASFLPQSNGDLGAARFFLLSLPPLVSCAARLWYGLRNQGLSEKPKVVDE</sequence>
<dbReference type="EMBL" id="QBLH01002887">
    <property type="protein sequence ID" value="TGZ46401.1"/>
    <property type="molecule type" value="Genomic_DNA"/>
</dbReference>
<keyword evidence="3" id="KW-1185">Reference proteome</keyword>
<proteinExistence type="predicted"/>
<evidence type="ECO:0000256" key="1">
    <source>
        <dbReference type="SAM" id="MobiDB-lite"/>
    </source>
</evidence>
<dbReference type="Proteomes" id="UP000310200">
    <property type="component" value="Unassembled WGS sequence"/>
</dbReference>
<feature type="compositionally biased region" description="Low complexity" evidence="1">
    <location>
        <begin position="22"/>
        <end position="33"/>
    </location>
</feature>
<organism evidence="2 3">
    <name type="scientific">Temnothorax longispinosus</name>
    <dbReference type="NCBI Taxonomy" id="300112"/>
    <lineage>
        <taxon>Eukaryota</taxon>
        <taxon>Metazoa</taxon>
        <taxon>Ecdysozoa</taxon>
        <taxon>Arthropoda</taxon>
        <taxon>Hexapoda</taxon>
        <taxon>Insecta</taxon>
        <taxon>Pterygota</taxon>
        <taxon>Neoptera</taxon>
        <taxon>Endopterygota</taxon>
        <taxon>Hymenoptera</taxon>
        <taxon>Apocrita</taxon>
        <taxon>Aculeata</taxon>
        <taxon>Formicoidea</taxon>
        <taxon>Formicidae</taxon>
        <taxon>Myrmicinae</taxon>
        <taxon>Temnothorax</taxon>
    </lineage>
</organism>
<reference evidence="2 3" key="1">
    <citation type="journal article" date="2019" name="Philos. Trans. R. Soc. Lond., B, Biol. Sci.">
        <title>Ant behaviour and brain gene expression of defending hosts depend on the ecological success of the intruding social parasite.</title>
        <authorList>
            <person name="Kaur R."/>
            <person name="Stoldt M."/>
            <person name="Jongepier E."/>
            <person name="Feldmeyer B."/>
            <person name="Menzel F."/>
            <person name="Bornberg-Bauer E."/>
            <person name="Foitzik S."/>
        </authorList>
    </citation>
    <scope>NUCLEOTIDE SEQUENCE [LARGE SCALE GENOMIC DNA]</scope>
    <source>
        <tissue evidence="2">Whole body</tissue>
    </source>
</reference>